<gene>
    <name evidence="3" type="ORF">GCM10011512_04620</name>
</gene>
<feature type="compositionally biased region" description="Basic and acidic residues" evidence="1">
    <location>
        <begin position="35"/>
        <end position="46"/>
    </location>
</feature>
<feature type="region of interest" description="Disordered" evidence="1">
    <location>
        <begin position="1"/>
        <end position="46"/>
    </location>
</feature>
<feature type="transmembrane region" description="Helical" evidence="2">
    <location>
        <begin position="93"/>
        <end position="114"/>
    </location>
</feature>
<proteinExistence type="predicted"/>
<dbReference type="RefSeq" id="WP_188665745.1">
    <property type="nucleotide sequence ID" value="NZ_BMJI01000001.1"/>
</dbReference>
<evidence type="ECO:0000256" key="2">
    <source>
        <dbReference type="SAM" id="Phobius"/>
    </source>
</evidence>
<feature type="region of interest" description="Disordered" evidence="1">
    <location>
        <begin position="324"/>
        <end position="359"/>
    </location>
</feature>
<feature type="transmembrane region" description="Helical" evidence="2">
    <location>
        <begin position="134"/>
        <end position="154"/>
    </location>
</feature>
<feature type="transmembrane region" description="Helical" evidence="2">
    <location>
        <begin position="60"/>
        <end position="81"/>
    </location>
</feature>
<feature type="transmembrane region" description="Helical" evidence="2">
    <location>
        <begin position="160"/>
        <end position="182"/>
    </location>
</feature>
<comment type="caution">
    <text evidence="3">The sequence shown here is derived from an EMBL/GenBank/DDBJ whole genome shotgun (WGS) entry which is preliminary data.</text>
</comment>
<protein>
    <submittedName>
        <fullName evidence="3">Uncharacterized protein</fullName>
    </submittedName>
</protein>
<name>A0ABQ1NNE8_9MICC</name>
<keyword evidence="2" id="KW-0812">Transmembrane</keyword>
<feature type="region of interest" description="Disordered" evidence="1">
    <location>
        <begin position="381"/>
        <end position="407"/>
    </location>
</feature>
<evidence type="ECO:0000256" key="1">
    <source>
        <dbReference type="SAM" id="MobiDB-lite"/>
    </source>
</evidence>
<feature type="compositionally biased region" description="Basic and acidic residues" evidence="1">
    <location>
        <begin position="286"/>
        <end position="297"/>
    </location>
</feature>
<accession>A0ABQ1NNE8</accession>
<organism evidence="3 4">
    <name type="scientific">Tersicoccus solisilvae</name>
    <dbReference type="NCBI Taxonomy" id="1882339"/>
    <lineage>
        <taxon>Bacteria</taxon>
        <taxon>Bacillati</taxon>
        <taxon>Actinomycetota</taxon>
        <taxon>Actinomycetes</taxon>
        <taxon>Micrococcales</taxon>
        <taxon>Micrococcaceae</taxon>
        <taxon>Tersicoccus</taxon>
    </lineage>
</organism>
<dbReference type="EMBL" id="BMJI01000001">
    <property type="protein sequence ID" value="GGC80927.1"/>
    <property type="molecule type" value="Genomic_DNA"/>
</dbReference>
<keyword evidence="4" id="KW-1185">Reference proteome</keyword>
<dbReference type="Proteomes" id="UP000597761">
    <property type="component" value="Unassembled WGS sequence"/>
</dbReference>
<feature type="compositionally biased region" description="Basic and acidic residues" evidence="1">
    <location>
        <begin position="441"/>
        <end position="451"/>
    </location>
</feature>
<sequence>MAQDPHESGRAGDGRPQPTTPDVVGTGGRTTLTGRDADREQGGVDERQRAVAGPFTVRDLTVLGSIVVLLIGSLIPLIVLSDGSFGNMWNYGLGLHHVIFGLLLPLVVGGLFVARRLSGNDEVIRIGSLSLDQFASVVASVAAVFSFLSVVSFFQAGPIIALIGALGMLVATVGGPHIPVFAGDFAVRPSVEARLVARPAVPAVRVPKAPKPATTAAGSSHAGAPAVPAAANPGTAGTVIGAGTTTGSATPTPAAASGTPATAAAAPVTGAPGVGGRAASGTDPRPGPDAEGAERVSGETGAPGETGALGETDAAAADVLEPATTGAARTDLDDDTVARPVPGTDTGSGPGIDVDDADTAIRPRAGHPEEAVMVDDADTVVRPSGRDADANPDDQSGATAVAAPIGAVVDPYQDDEQDRDQDLHEHRIDAAGDRFAAGAGEGDRERGRTERRPDEYEAFWFAVAYPRPAFDERTGAQQFLLEPGAWILALQDRGTSFVVQHTDGRVGVLHDLNSIERA</sequence>
<evidence type="ECO:0000313" key="3">
    <source>
        <dbReference type="EMBL" id="GGC80927.1"/>
    </source>
</evidence>
<reference evidence="4" key="1">
    <citation type="journal article" date="2019" name="Int. J. Syst. Evol. Microbiol.">
        <title>The Global Catalogue of Microorganisms (GCM) 10K type strain sequencing project: providing services to taxonomists for standard genome sequencing and annotation.</title>
        <authorList>
            <consortium name="The Broad Institute Genomics Platform"/>
            <consortium name="The Broad Institute Genome Sequencing Center for Infectious Disease"/>
            <person name="Wu L."/>
            <person name="Ma J."/>
        </authorList>
    </citation>
    <scope>NUCLEOTIDE SEQUENCE [LARGE SCALE GENOMIC DNA]</scope>
    <source>
        <strain evidence="4">CGMCC 1.15480</strain>
    </source>
</reference>
<feature type="region of interest" description="Disordered" evidence="1">
    <location>
        <begin position="431"/>
        <end position="451"/>
    </location>
</feature>
<evidence type="ECO:0000313" key="4">
    <source>
        <dbReference type="Proteomes" id="UP000597761"/>
    </source>
</evidence>
<feature type="compositionally biased region" description="Basic and acidic residues" evidence="1">
    <location>
        <begin position="1"/>
        <end position="13"/>
    </location>
</feature>
<feature type="compositionally biased region" description="Low complexity" evidence="1">
    <location>
        <begin position="207"/>
        <end position="271"/>
    </location>
</feature>
<keyword evidence="2" id="KW-0472">Membrane</keyword>
<keyword evidence="2" id="KW-1133">Transmembrane helix</keyword>
<feature type="region of interest" description="Disordered" evidence="1">
    <location>
        <begin position="207"/>
        <end position="309"/>
    </location>
</feature>